<keyword evidence="2" id="KW-0812">Transmembrane</keyword>
<dbReference type="PANTHER" id="PTHR10963:SF55">
    <property type="entry name" value="GLYCOSIDE HYDROLASE FAMILY 16 PROTEIN"/>
    <property type="match status" value="1"/>
</dbReference>
<keyword evidence="2" id="KW-0472">Membrane</keyword>
<dbReference type="AlphaFoldDB" id="A0A917IWQ6"/>
<dbReference type="Proteomes" id="UP000627292">
    <property type="component" value="Unassembled WGS sequence"/>
</dbReference>
<keyword evidence="2" id="KW-1133">Transmembrane helix</keyword>
<dbReference type="InterPro" id="IPR013320">
    <property type="entry name" value="ConA-like_dom_sf"/>
</dbReference>
<dbReference type="EMBL" id="BMIB01000002">
    <property type="protein sequence ID" value="GGH66854.1"/>
    <property type="molecule type" value="Genomic_DNA"/>
</dbReference>
<name>A0A917IWQ6_9BACT</name>
<evidence type="ECO:0000313" key="4">
    <source>
        <dbReference type="EMBL" id="GGH66854.1"/>
    </source>
</evidence>
<sequence>MNLFVTTRQTAVIHLHTIAMVTLFSLLLPCTPILAQRNKAKAPAGYQLIYSDEFNGTGKADSTKWTYEVLPKGWANHEEQTYTNATHDNAVLRNGCLVITGKKDYPTGDSSAPWSSARLISKNKMDFLYGKVEVRAKLPRARGSWPAIWMMPTESKYGRWPRSGELDIMEHIGHKRDSVFSSVHTESKNWMNKGLLSGTRILQNTTTDFHVYGLEWTADSVRFTYDGQPSFTFVNPKTNPKDWPFDQKFYIILNVAIGGGLGGAITDSDWPDSMEVDYVRVYQKER</sequence>
<feature type="domain" description="GH16" evidence="3">
    <location>
        <begin position="21"/>
        <end position="286"/>
    </location>
</feature>
<evidence type="ECO:0000259" key="3">
    <source>
        <dbReference type="PROSITE" id="PS51762"/>
    </source>
</evidence>
<proteinExistence type="inferred from homology"/>
<feature type="transmembrane region" description="Helical" evidence="2">
    <location>
        <begin position="12"/>
        <end position="35"/>
    </location>
</feature>
<dbReference type="PROSITE" id="PS51762">
    <property type="entry name" value="GH16_2"/>
    <property type="match status" value="1"/>
</dbReference>
<dbReference type="CDD" id="cd08023">
    <property type="entry name" value="GH16_laminarinase_like"/>
    <property type="match status" value="1"/>
</dbReference>
<protein>
    <recommendedName>
        <fullName evidence="3">GH16 domain-containing protein</fullName>
    </recommendedName>
</protein>
<dbReference type="Gene3D" id="2.60.120.200">
    <property type="match status" value="1"/>
</dbReference>
<keyword evidence="5" id="KW-1185">Reference proteome</keyword>
<gene>
    <name evidence="4" type="ORF">GCM10011379_21460</name>
</gene>
<dbReference type="Pfam" id="PF00722">
    <property type="entry name" value="Glyco_hydro_16"/>
    <property type="match status" value="1"/>
</dbReference>
<dbReference type="InterPro" id="IPR000757">
    <property type="entry name" value="Beta-glucanase-like"/>
</dbReference>
<comment type="caution">
    <text evidence="4">The sequence shown here is derived from an EMBL/GenBank/DDBJ whole genome shotgun (WGS) entry which is preliminary data.</text>
</comment>
<dbReference type="GO" id="GO:0005975">
    <property type="term" value="P:carbohydrate metabolic process"/>
    <property type="evidence" value="ECO:0007669"/>
    <property type="project" value="InterPro"/>
</dbReference>
<comment type="similarity">
    <text evidence="1">Belongs to the glycosyl hydrolase 16 family.</text>
</comment>
<organism evidence="4 5">
    <name type="scientific">Filimonas zeae</name>
    <dbReference type="NCBI Taxonomy" id="1737353"/>
    <lineage>
        <taxon>Bacteria</taxon>
        <taxon>Pseudomonadati</taxon>
        <taxon>Bacteroidota</taxon>
        <taxon>Chitinophagia</taxon>
        <taxon>Chitinophagales</taxon>
        <taxon>Chitinophagaceae</taxon>
        <taxon>Filimonas</taxon>
    </lineage>
</organism>
<evidence type="ECO:0000256" key="2">
    <source>
        <dbReference type="SAM" id="Phobius"/>
    </source>
</evidence>
<dbReference type="GO" id="GO:0004553">
    <property type="term" value="F:hydrolase activity, hydrolyzing O-glycosyl compounds"/>
    <property type="evidence" value="ECO:0007669"/>
    <property type="project" value="InterPro"/>
</dbReference>
<dbReference type="PANTHER" id="PTHR10963">
    <property type="entry name" value="GLYCOSYL HYDROLASE-RELATED"/>
    <property type="match status" value="1"/>
</dbReference>
<accession>A0A917IWQ6</accession>
<reference evidence="4" key="2">
    <citation type="submission" date="2020-09" db="EMBL/GenBank/DDBJ databases">
        <authorList>
            <person name="Sun Q."/>
            <person name="Zhou Y."/>
        </authorList>
    </citation>
    <scope>NUCLEOTIDE SEQUENCE</scope>
    <source>
        <strain evidence="4">CGMCC 1.15290</strain>
    </source>
</reference>
<dbReference type="InterPro" id="IPR050546">
    <property type="entry name" value="Glycosyl_Hydrlase_16"/>
</dbReference>
<evidence type="ECO:0000313" key="5">
    <source>
        <dbReference type="Proteomes" id="UP000627292"/>
    </source>
</evidence>
<evidence type="ECO:0000256" key="1">
    <source>
        <dbReference type="ARBA" id="ARBA00006865"/>
    </source>
</evidence>
<reference evidence="4" key="1">
    <citation type="journal article" date="2014" name="Int. J. Syst. Evol. Microbiol.">
        <title>Complete genome sequence of Corynebacterium casei LMG S-19264T (=DSM 44701T), isolated from a smear-ripened cheese.</title>
        <authorList>
            <consortium name="US DOE Joint Genome Institute (JGI-PGF)"/>
            <person name="Walter F."/>
            <person name="Albersmeier A."/>
            <person name="Kalinowski J."/>
            <person name="Ruckert C."/>
        </authorList>
    </citation>
    <scope>NUCLEOTIDE SEQUENCE</scope>
    <source>
        <strain evidence="4">CGMCC 1.15290</strain>
    </source>
</reference>
<dbReference type="SUPFAM" id="SSF49899">
    <property type="entry name" value="Concanavalin A-like lectins/glucanases"/>
    <property type="match status" value="1"/>
</dbReference>